<comment type="caution">
    <text evidence="3">The sequence shown here is derived from an EMBL/GenBank/DDBJ whole genome shotgun (WGS) entry which is preliminary data.</text>
</comment>
<dbReference type="Proteomes" id="UP001596514">
    <property type="component" value="Unassembled WGS sequence"/>
</dbReference>
<gene>
    <name evidence="3" type="ORF">ACFQVD_28285</name>
</gene>
<dbReference type="PANTHER" id="PTHR34136:SF1">
    <property type="entry name" value="UDP-N-ACETYL-D-MANNOSAMINURONIC ACID TRANSFERASE"/>
    <property type="match status" value="1"/>
</dbReference>
<accession>A0ABW2T6B9</accession>
<dbReference type="Pfam" id="PF03808">
    <property type="entry name" value="Glyco_tran_WecG"/>
    <property type="match status" value="1"/>
</dbReference>
<dbReference type="EMBL" id="JBHTEE010000001">
    <property type="protein sequence ID" value="MFC7604017.1"/>
    <property type="molecule type" value="Genomic_DNA"/>
</dbReference>
<sequence length="278" mass="28953">MTPEETRGQNGSAKPKGVGGAGFTRIRVGAVEVMAVSEAELLDHVAAEWRRGRGGAIVTANVDIVRAATRDPDLADLVARSEIVVADGMPVVWAAGLAGPALPCRVTGAALVHSLAGRAARENRSVYLLGGEPGVPEAAARALAGRCPGLRVAGTCSPPFGFDSSPEGVREVVAGVVAAAPDLVLAGLGFPRQERVIAALRAELPGAWYLGCGAGIPMAAGRFRRAPGPVQRVGAEWLYRLALEPRRLARRYLRDDAPFAVALLAGALRTRLTSRHRG</sequence>
<protein>
    <submittedName>
        <fullName evidence="3">WecB/TagA/CpsF family glycosyltransferase</fullName>
    </submittedName>
</protein>
<evidence type="ECO:0000256" key="1">
    <source>
        <dbReference type="ARBA" id="ARBA00022676"/>
    </source>
</evidence>
<dbReference type="InterPro" id="IPR004629">
    <property type="entry name" value="WecG_TagA_CpsF"/>
</dbReference>
<dbReference type="NCBIfam" id="TIGR00696">
    <property type="entry name" value="wecG_tagA_cpsF"/>
    <property type="match status" value="1"/>
</dbReference>
<keyword evidence="4" id="KW-1185">Reference proteome</keyword>
<dbReference type="PANTHER" id="PTHR34136">
    <property type="match status" value="1"/>
</dbReference>
<evidence type="ECO:0000256" key="2">
    <source>
        <dbReference type="ARBA" id="ARBA00022679"/>
    </source>
</evidence>
<dbReference type="CDD" id="cd06533">
    <property type="entry name" value="Glyco_transf_WecG_TagA"/>
    <property type="match status" value="1"/>
</dbReference>
<keyword evidence="2" id="KW-0808">Transferase</keyword>
<evidence type="ECO:0000313" key="4">
    <source>
        <dbReference type="Proteomes" id="UP001596514"/>
    </source>
</evidence>
<dbReference type="RefSeq" id="WP_343978574.1">
    <property type="nucleotide sequence ID" value="NZ_BAAAGK010000167.1"/>
</dbReference>
<reference evidence="4" key="1">
    <citation type="journal article" date="2019" name="Int. J. Syst. Evol. Microbiol.">
        <title>The Global Catalogue of Microorganisms (GCM) 10K type strain sequencing project: providing services to taxonomists for standard genome sequencing and annotation.</title>
        <authorList>
            <consortium name="The Broad Institute Genomics Platform"/>
            <consortium name="The Broad Institute Genome Sequencing Center for Infectious Disease"/>
            <person name="Wu L."/>
            <person name="Ma J."/>
        </authorList>
    </citation>
    <scope>NUCLEOTIDE SEQUENCE [LARGE SCALE GENOMIC DNA]</scope>
    <source>
        <strain evidence="4">JCM 10083</strain>
    </source>
</reference>
<proteinExistence type="predicted"/>
<name>A0ABW2T6B9_9ACTN</name>
<keyword evidence="1" id="KW-0328">Glycosyltransferase</keyword>
<organism evidence="3 4">
    <name type="scientific">Streptosporangium amethystogenes subsp. fukuiense</name>
    <dbReference type="NCBI Taxonomy" id="698418"/>
    <lineage>
        <taxon>Bacteria</taxon>
        <taxon>Bacillati</taxon>
        <taxon>Actinomycetota</taxon>
        <taxon>Actinomycetes</taxon>
        <taxon>Streptosporangiales</taxon>
        <taxon>Streptosporangiaceae</taxon>
        <taxon>Streptosporangium</taxon>
    </lineage>
</organism>
<evidence type="ECO:0000313" key="3">
    <source>
        <dbReference type="EMBL" id="MFC7604017.1"/>
    </source>
</evidence>